<evidence type="ECO:0000256" key="1">
    <source>
        <dbReference type="SAM" id="MobiDB-lite"/>
    </source>
</evidence>
<evidence type="ECO:0000313" key="3">
    <source>
        <dbReference type="Proteomes" id="UP001289374"/>
    </source>
</evidence>
<reference evidence="2" key="1">
    <citation type="submission" date="2020-06" db="EMBL/GenBank/DDBJ databases">
        <authorList>
            <person name="Li T."/>
            <person name="Hu X."/>
            <person name="Zhang T."/>
            <person name="Song X."/>
            <person name="Zhang H."/>
            <person name="Dai N."/>
            <person name="Sheng W."/>
            <person name="Hou X."/>
            <person name="Wei L."/>
        </authorList>
    </citation>
    <scope>NUCLEOTIDE SEQUENCE</scope>
    <source>
        <strain evidence="2">K16</strain>
        <tissue evidence="2">Leaf</tissue>
    </source>
</reference>
<dbReference type="PANTHER" id="PTHR31286:SF179">
    <property type="entry name" value="RNASE H TYPE-1 DOMAIN-CONTAINING PROTEIN"/>
    <property type="match status" value="1"/>
</dbReference>
<organism evidence="2 3">
    <name type="scientific">Sesamum angolense</name>
    <dbReference type="NCBI Taxonomy" id="2727404"/>
    <lineage>
        <taxon>Eukaryota</taxon>
        <taxon>Viridiplantae</taxon>
        <taxon>Streptophyta</taxon>
        <taxon>Embryophyta</taxon>
        <taxon>Tracheophyta</taxon>
        <taxon>Spermatophyta</taxon>
        <taxon>Magnoliopsida</taxon>
        <taxon>eudicotyledons</taxon>
        <taxon>Gunneridae</taxon>
        <taxon>Pentapetalae</taxon>
        <taxon>asterids</taxon>
        <taxon>lamiids</taxon>
        <taxon>Lamiales</taxon>
        <taxon>Pedaliaceae</taxon>
        <taxon>Sesamum</taxon>
    </lineage>
</organism>
<proteinExistence type="predicted"/>
<feature type="region of interest" description="Disordered" evidence="1">
    <location>
        <begin position="261"/>
        <end position="317"/>
    </location>
</feature>
<dbReference type="InterPro" id="IPR040256">
    <property type="entry name" value="At4g02000-like"/>
</dbReference>
<gene>
    <name evidence="2" type="ORF">Sango_2503300</name>
</gene>
<name>A0AAE2BI65_9LAMI</name>
<evidence type="ECO:0008006" key="4">
    <source>
        <dbReference type="Google" id="ProtNLM"/>
    </source>
</evidence>
<accession>A0AAE2BI65</accession>
<comment type="caution">
    <text evidence="2">The sequence shown here is derived from an EMBL/GenBank/DDBJ whole genome shotgun (WGS) entry which is preliminary data.</text>
</comment>
<sequence length="508" mass="56918">MGRAILGRVLDHALGCRYWATELLLARLVWTAGLDGQGRCCAENFLLGCLFWAEKIGEKYTHIHFHHQPPPNQPQFNITAAVGGQPNTTPIAAPPPCYQNFHQSVSKTETDHEDRLPTIYPVVLRVSRSDLRCAVKVQSKPLKSPKFCPHFAGNFSLRFRHRFVHCSDWARLKLPFASHRRFAAVGTNDGRGPPPLDLPLHCESNETLPTNFHQVPDDIQNFKFFAVAWVAPPFPPPPGARSPSDNYLCVGLSVANKITRLDSDNGASPEMESFTFNPDEFPPLTSTNPSESTQTNSAKTTSFQKGQNTESAARQPANRLAKDSNFSNFFLANSNPPPIGATHDINGRPTIWYLNGFPIRVFKWTPTFTPEQESSITPIWVNFPELPAHLYRKDALFAIANNIGTPLQIADSTLNQSNLAKARICVEIDLLKPLLKEIHLKICGPTIVQNIVYEHIPNYCSLCKHVRHRDAECYSKGDAPKPPPHRWNFRKKAKEKYKLKGKAVAQDV</sequence>
<dbReference type="EMBL" id="JACGWL010000015">
    <property type="protein sequence ID" value="KAK4386327.1"/>
    <property type="molecule type" value="Genomic_DNA"/>
</dbReference>
<reference evidence="2" key="2">
    <citation type="journal article" date="2024" name="Plant">
        <title>Genomic evolution and insights into agronomic trait innovations of Sesamum species.</title>
        <authorList>
            <person name="Miao H."/>
            <person name="Wang L."/>
            <person name="Qu L."/>
            <person name="Liu H."/>
            <person name="Sun Y."/>
            <person name="Le M."/>
            <person name="Wang Q."/>
            <person name="Wei S."/>
            <person name="Zheng Y."/>
            <person name="Lin W."/>
            <person name="Duan Y."/>
            <person name="Cao H."/>
            <person name="Xiong S."/>
            <person name="Wang X."/>
            <person name="Wei L."/>
            <person name="Li C."/>
            <person name="Ma Q."/>
            <person name="Ju M."/>
            <person name="Zhao R."/>
            <person name="Li G."/>
            <person name="Mu C."/>
            <person name="Tian Q."/>
            <person name="Mei H."/>
            <person name="Zhang T."/>
            <person name="Gao T."/>
            <person name="Zhang H."/>
        </authorList>
    </citation>
    <scope>NUCLEOTIDE SEQUENCE</scope>
    <source>
        <strain evidence="2">K16</strain>
    </source>
</reference>
<evidence type="ECO:0000313" key="2">
    <source>
        <dbReference type="EMBL" id="KAK4386327.1"/>
    </source>
</evidence>
<feature type="compositionally biased region" description="Polar residues" evidence="1">
    <location>
        <begin position="284"/>
        <end position="312"/>
    </location>
</feature>
<dbReference type="PANTHER" id="PTHR31286">
    <property type="entry name" value="GLYCINE-RICH CELL WALL STRUCTURAL PROTEIN 1.8-LIKE"/>
    <property type="match status" value="1"/>
</dbReference>
<protein>
    <recommendedName>
        <fullName evidence="4">DUF4283 domain-containing protein</fullName>
    </recommendedName>
</protein>
<dbReference type="AlphaFoldDB" id="A0AAE2BI65"/>
<dbReference type="Proteomes" id="UP001289374">
    <property type="component" value="Unassembled WGS sequence"/>
</dbReference>
<keyword evidence="3" id="KW-1185">Reference proteome</keyword>